<dbReference type="AlphaFoldDB" id="A0A136J4W6"/>
<organism evidence="3 4">
    <name type="scientific">Microdochium bolleyi</name>
    <dbReference type="NCBI Taxonomy" id="196109"/>
    <lineage>
        <taxon>Eukaryota</taxon>
        <taxon>Fungi</taxon>
        <taxon>Dikarya</taxon>
        <taxon>Ascomycota</taxon>
        <taxon>Pezizomycotina</taxon>
        <taxon>Sordariomycetes</taxon>
        <taxon>Xylariomycetidae</taxon>
        <taxon>Xylariales</taxon>
        <taxon>Microdochiaceae</taxon>
        <taxon>Microdochium</taxon>
    </lineage>
</organism>
<evidence type="ECO:0000313" key="3">
    <source>
        <dbReference type="EMBL" id="KXJ92193.1"/>
    </source>
</evidence>
<keyword evidence="2" id="KW-0472">Membrane</keyword>
<feature type="region of interest" description="Disordered" evidence="1">
    <location>
        <begin position="29"/>
        <end position="51"/>
    </location>
</feature>
<dbReference type="InParanoid" id="A0A136J4W6"/>
<reference evidence="4" key="1">
    <citation type="submission" date="2016-02" db="EMBL/GenBank/DDBJ databases">
        <title>Draft genome sequence of Microdochium bolleyi, a fungal endophyte of beachgrass.</title>
        <authorList>
            <consortium name="DOE Joint Genome Institute"/>
            <person name="David A.S."/>
            <person name="May G."/>
            <person name="Haridas S."/>
            <person name="Lim J."/>
            <person name="Wang M."/>
            <person name="Labutti K."/>
            <person name="Lipzen A."/>
            <person name="Barry K."/>
            <person name="Grigoriev I.V."/>
        </authorList>
    </citation>
    <scope>NUCLEOTIDE SEQUENCE [LARGE SCALE GENOMIC DNA]</scope>
    <source>
        <strain evidence="4">J235TASD1</strain>
    </source>
</reference>
<gene>
    <name evidence="3" type="ORF">Micbo1qcDRAFT_60153</name>
</gene>
<keyword evidence="2" id="KW-0812">Transmembrane</keyword>
<name>A0A136J4W6_9PEZI</name>
<dbReference type="EMBL" id="KQ964249">
    <property type="protein sequence ID" value="KXJ92193.1"/>
    <property type="molecule type" value="Genomic_DNA"/>
</dbReference>
<sequence length="165" mass="17720">MCSPSPSAPLGQGAHRGLPCQIPVLDSGHALRPRRHPGPPLPPPRSGPTLRVRISARPTTTRQQDTLAGAPRYSAFGLTMFCTLLICVPWTLLAYLTCHKLITGQGYRSSCRRCSIGARGPRADLKEPPALLDDASLQRTAVVSMPDVLRDEKSSPFATNEGTLA</sequence>
<keyword evidence="2" id="KW-1133">Transmembrane helix</keyword>
<evidence type="ECO:0000256" key="2">
    <source>
        <dbReference type="SAM" id="Phobius"/>
    </source>
</evidence>
<feature type="transmembrane region" description="Helical" evidence="2">
    <location>
        <begin position="75"/>
        <end position="98"/>
    </location>
</feature>
<accession>A0A136J4W6</accession>
<proteinExistence type="predicted"/>
<evidence type="ECO:0000256" key="1">
    <source>
        <dbReference type="SAM" id="MobiDB-lite"/>
    </source>
</evidence>
<protein>
    <submittedName>
        <fullName evidence="3">Uncharacterized protein</fullName>
    </submittedName>
</protein>
<evidence type="ECO:0000313" key="4">
    <source>
        <dbReference type="Proteomes" id="UP000070501"/>
    </source>
</evidence>
<dbReference type="Proteomes" id="UP000070501">
    <property type="component" value="Unassembled WGS sequence"/>
</dbReference>
<keyword evidence="4" id="KW-1185">Reference proteome</keyword>